<evidence type="ECO:0000259" key="10">
    <source>
        <dbReference type="PROSITE" id="PS51194"/>
    </source>
</evidence>
<dbReference type="RefSeq" id="WP_142532645.1">
    <property type="nucleotide sequence ID" value="NZ_FXTB01000002.1"/>
</dbReference>
<dbReference type="PANTHER" id="PTHR47959">
    <property type="entry name" value="ATP-DEPENDENT RNA HELICASE RHLE-RELATED"/>
    <property type="match status" value="1"/>
</dbReference>
<dbReference type="GO" id="GO:0005829">
    <property type="term" value="C:cytosol"/>
    <property type="evidence" value="ECO:0007669"/>
    <property type="project" value="TreeGrafter"/>
</dbReference>
<dbReference type="GO" id="GO:0005524">
    <property type="term" value="F:ATP binding"/>
    <property type="evidence" value="ECO:0007669"/>
    <property type="project" value="UniProtKB-KW"/>
</dbReference>
<evidence type="ECO:0000256" key="6">
    <source>
        <dbReference type="PROSITE-ProRule" id="PRU00552"/>
    </source>
</evidence>
<dbReference type="Gene3D" id="3.40.50.300">
    <property type="entry name" value="P-loop containing nucleotide triphosphate hydrolases"/>
    <property type="match status" value="2"/>
</dbReference>
<dbReference type="PROSITE" id="PS51195">
    <property type="entry name" value="Q_MOTIF"/>
    <property type="match status" value="1"/>
</dbReference>
<evidence type="ECO:0000259" key="11">
    <source>
        <dbReference type="PROSITE" id="PS51195"/>
    </source>
</evidence>
<feature type="domain" description="DEAD-box RNA helicase Q" evidence="11">
    <location>
        <begin position="1"/>
        <end position="29"/>
    </location>
</feature>
<feature type="compositionally biased region" description="Basic residues" evidence="8">
    <location>
        <begin position="386"/>
        <end position="399"/>
    </location>
</feature>
<dbReference type="CDD" id="cd18787">
    <property type="entry name" value="SF2_C_DEAD"/>
    <property type="match status" value="1"/>
</dbReference>
<keyword evidence="13" id="KW-1185">Reference proteome</keyword>
<dbReference type="CDD" id="cd00268">
    <property type="entry name" value="DEADc"/>
    <property type="match status" value="1"/>
</dbReference>
<dbReference type="PANTHER" id="PTHR47959:SF13">
    <property type="entry name" value="ATP-DEPENDENT RNA HELICASE RHLE"/>
    <property type="match status" value="1"/>
</dbReference>
<keyword evidence="4 7" id="KW-0067">ATP-binding</keyword>
<dbReference type="OrthoDB" id="9785240at2"/>
<dbReference type="GO" id="GO:0016787">
    <property type="term" value="F:hydrolase activity"/>
    <property type="evidence" value="ECO:0007669"/>
    <property type="project" value="UniProtKB-KW"/>
</dbReference>
<gene>
    <name evidence="12" type="ORF">SAMN06265379_102356</name>
</gene>
<evidence type="ECO:0000313" key="13">
    <source>
        <dbReference type="Proteomes" id="UP000319040"/>
    </source>
</evidence>
<keyword evidence="2 7" id="KW-0378">Hydrolase</keyword>
<dbReference type="GO" id="GO:0003724">
    <property type="term" value="F:RNA helicase activity"/>
    <property type="evidence" value="ECO:0007669"/>
    <property type="project" value="InterPro"/>
</dbReference>
<dbReference type="EMBL" id="FXTB01000002">
    <property type="protein sequence ID" value="SMO54045.1"/>
    <property type="molecule type" value="Genomic_DNA"/>
</dbReference>
<accession>A0A521C3X7</accession>
<name>A0A521C3X7_SACCC</name>
<dbReference type="Proteomes" id="UP000319040">
    <property type="component" value="Unassembled WGS sequence"/>
</dbReference>
<feature type="compositionally biased region" description="Basic and acidic residues" evidence="8">
    <location>
        <begin position="376"/>
        <end position="385"/>
    </location>
</feature>
<evidence type="ECO:0000259" key="9">
    <source>
        <dbReference type="PROSITE" id="PS51192"/>
    </source>
</evidence>
<feature type="region of interest" description="Disordered" evidence="8">
    <location>
        <begin position="376"/>
        <end position="416"/>
    </location>
</feature>
<dbReference type="AlphaFoldDB" id="A0A521C3X7"/>
<evidence type="ECO:0000256" key="1">
    <source>
        <dbReference type="ARBA" id="ARBA00022741"/>
    </source>
</evidence>
<proteinExistence type="inferred from homology"/>
<comment type="similarity">
    <text evidence="5 7">Belongs to the DEAD box helicase family.</text>
</comment>
<dbReference type="InterPro" id="IPR000629">
    <property type="entry name" value="RNA-helicase_DEAD-box_CS"/>
</dbReference>
<feature type="domain" description="Helicase C-terminal" evidence="10">
    <location>
        <begin position="230"/>
        <end position="377"/>
    </location>
</feature>
<feature type="domain" description="Helicase ATP-binding" evidence="9">
    <location>
        <begin position="32"/>
        <end position="207"/>
    </location>
</feature>
<sequence>MKFNEFDFTQEVLDGLDAMRFEQATPVQEMAIPVIKNGTDLIACAQTGTGKTAAYLLPILDRIVRERNTGTTALILVPTRELALQIDQQVEGFSYFLNVTSVSVFGGNDKGLWDQQKNGLTKGADIIVATPGRMIQHLTMGYVDFAKVKYLILDEADRMLDMGFHEDIMMIESYLPKTARQGLLFSATMPPKIRELAKNLLNKPHEINIAISKPAEGILQAAYLVHEYQKIDLTVELLRDKDLPSILVFSSRKSKVNDIVKALRKNKFNARGIHSDLDQSERIEVLREFKNRNVQILVATDIVARGIDIEKIDLVINFDVPNDAEDYVHRIGRTARAQTQGVGITFITEDKQYDFSKIEELIQTEIYKVPLPAHFDDAPKYDPKGKRGKVGSRKKGGGKGKGDKKPKYKKGGGKRK</sequence>
<evidence type="ECO:0000256" key="2">
    <source>
        <dbReference type="ARBA" id="ARBA00022801"/>
    </source>
</evidence>
<evidence type="ECO:0000256" key="3">
    <source>
        <dbReference type="ARBA" id="ARBA00022806"/>
    </source>
</evidence>
<dbReference type="InterPro" id="IPR014014">
    <property type="entry name" value="RNA_helicase_DEAD_Q_motif"/>
</dbReference>
<dbReference type="SMART" id="SM00487">
    <property type="entry name" value="DEXDc"/>
    <property type="match status" value="1"/>
</dbReference>
<evidence type="ECO:0000256" key="7">
    <source>
        <dbReference type="RuleBase" id="RU000492"/>
    </source>
</evidence>
<reference evidence="12 13" key="1">
    <citation type="submission" date="2017-05" db="EMBL/GenBank/DDBJ databases">
        <authorList>
            <person name="Varghese N."/>
            <person name="Submissions S."/>
        </authorList>
    </citation>
    <scope>NUCLEOTIDE SEQUENCE [LARGE SCALE GENOMIC DNA]</scope>
    <source>
        <strain evidence="12 13">DSM 27040</strain>
    </source>
</reference>
<evidence type="ECO:0000256" key="8">
    <source>
        <dbReference type="SAM" id="MobiDB-lite"/>
    </source>
</evidence>
<protein>
    <submittedName>
        <fullName evidence="12">Superfamily II DNA and RNA helicase</fullName>
    </submittedName>
</protein>
<feature type="short sequence motif" description="Q motif" evidence="6">
    <location>
        <begin position="1"/>
        <end position="29"/>
    </location>
</feature>
<dbReference type="Pfam" id="PF00270">
    <property type="entry name" value="DEAD"/>
    <property type="match status" value="1"/>
</dbReference>
<evidence type="ECO:0000256" key="5">
    <source>
        <dbReference type="ARBA" id="ARBA00038437"/>
    </source>
</evidence>
<dbReference type="InterPro" id="IPR044742">
    <property type="entry name" value="DEAD/DEAH_RhlB"/>
</dbReference>
<keyword evidence="3 7" id="KW-0347">Helicase</keyword>
<dbReference type="InterPro" id="IPR011545">
    <property type="entry name" value="DEAD/DEAH_box_helicase_dom"/>
</dbReference>
<organism evidence="12 13">
    <name type="scientific">Saccharicrinis carchari</name>
    <dbReference type="NCBI Taxonomy" id="1168039"/>
    <lineage>
        <taxon>Bacteria</taxon>
        <taxon>Pseudomonadati</taxon>
        <taxon>Bacteroidota</taxon>
        <taxon>Bacteroidia</taxon>
        <taxon>Marinilabiliales</taxon>
        <taxon>Marinilabiliaceae</taxon>
        <taxon>Saccharicrinis</taxon>
    </lineage>
</organism>
<evidence type="ECO:0000256" key="4">
    <source>
        <dbReference type="ARBA" id="ARBA00022840"/>
    </source>
</evidence>
<dbReference type="PROSITE" id="PS51192">
    <property type="entry name" value="HELICASE_ATP_BIND_1"/>
    <property type="match status" value="1"/>
</dbReference>
<dbReference type="InterPro" id="IPR027417">
    <property type="entry name" value="P-loop_NTPase"/>
</dbReference>
<dbReference type="SUPFAM" id="SSF52540">
    <property type="entry name" value="P-loop containing nucleoside triphosphate hydrolases"/>
    <property type="match status" value="1"/>
</dbReference>
<dbReference type="InterPro" id="IPR014001">
    <property type="entry name" value="Helicase_ATP-bd"/>
</dbReference>
<dbReference type="Pfam" id="PF00271">
    <property type="entry name" value="Helicase_C"/>
    <property type="match status" value="1"/>
</dbReference>
<keyword evidence="1 7" id="KW-0547">Nucleotide-binding</keyword>
<dbReference type="PROSITE" id="PS51194">
    <property type="entry name" value="HELICASE_CTER"/>
    <property type="match status" value="1"/>
</dbReference>
<dbReference type="GO" id="GO:0003676">
    <property type="term" value="F:nucleic acid binding"/>
    <property type="evidence" value="ECO:0007669"/>
    <property type="project" value="InterPro"/>
</dbReference>
<dbReference type="InterPro" id="IPR050079">
    <property type="entry name" value="DEAD_box_RNA_helicase"/>
</dbReference>
<feature type="compositionally biased region" description="Basic residues" evidence="8">
    <location>
        <begin position="406"/>
        <end position="416"/>
    </location>
</feature>
<dbReference type="PROSITE" id="PS00039">
    <property type="entry name" value="DEAD_ATP_HELICASE"/>
    <property type="match status" value="1"/>
</dbReference>
<dbReference type="SMART" id="SM00490">
    <property type="entry name" value="HELICc"/>
    <property type="match status" value="1"/>
</dbReference>
<dbReference type="InterPro" id="IPR001650">
    <property type="entry name" value="Helicase_C-like"/>
</dbReference>
<evidence type="ECO:0000313" key="12">
    <source>
        <dbReference type="EMBL" id="SMO54045.1"/>
    </source>
</evidence>